<dbReference type="Proteomes" id="UP000315017">
    <property type="component" value="Chromosome"/>
</dbReference>
<name>A0A517Y8X0_9BACT</name>
<proteinExistence type="predicted"/>
<dbReference type="CDD" id="cd04770">
    <property type="entry name" value="HTH_HMRTR"/>
    <property type="match status" value="1"/>
</dbReference>
<evidence type="ECO:0000256" key="4">
    <source>
        <dbReference type="ARBA" id="ARBA00023163"/>
    </source>
</evidence>
<keyword evidence="1" id="KW-0678">Repressor</keyword>
<dbReference type="InterPro" id="IPR009061">
    <property type="entry name" value="DNA-bd_dom_put_sf"/>
</dbReference>
<keyword evidence="4" id="KW-0804">Transcription</keyword>
<dbReference type="SMART" id="SM00422">
    <property type="entry name" value="HTH_MERR"/>
    <property type="match status" value="1"/>
</dbReference>
<evidence type="ECO:0000256" key="1">
    <source>
        <dbReference type="ARBA" id="ARBA00022491"/>
    </source>
</evidence>
<evidence type="ECO:0000259" key="5">
    <source>
        <dbReference type="PROSITE" id="PS50937"/>
    </source>
</evidence>
<dbReference type="GO" id="GO:0003700">
    <property type="term" value="F:DNA-binding transcription factor activity"/>
    <property type="evidence" value="ECO:0007669"/>
    <property type="project" value="InterPro"/>
</dbReference>
<accession>A0A517Y8X0</accession>
<dbReference type="Pfam" id="PF13411">
    <property type="entry name" value="MerR_1"/>
    <property type="match status" value="1"/>
</dbReference>
<dbReference type="AlphaFoldDB" id="A0A517Y8X0"/>
<dbReference type="KEGG" id="aagg:ETAA8_17460"/>
<dbReference type="OrthoDB" id="9791488at2"/>
<dbReference type="InterPro" id="IPR000551">
    <property type="entry name" value="MerR-type_HTH_dom"/>
</dbReference>
<protein>
    <submittedName>
        <fullName evidence="6">Mercuric resistance operon regulatory protein</fullName>
    </submittedName>
</protein>
<keyword evidence="7" id="KW-1185">Reference proteome</keyword>
<gene>
    <name evidence="6" type="primary">merR</name>
    <name evidence="6" type="ORF">ETAA8_17460</name>
</gene>
<dbReference type="PRINTS" id="PR00040">
    <property type="entry name" value="HTHMERR"/>
</dbReference>
<keyword evidence="2" id="KW-0805">Transcription regulation</keyword>
<dbReference type="Gene3D" id="1.10.1660.10">
    <property type="match status" value="1"/>
</dbReference>
<evidence type="ECO:0000313" key="6">
    <source>
        <dbReference type="EMBL" id="QDU26665.1"/>
    </source>
</evidence>
<dbReference type="PANTHER" id="PTHR30204:SF69">
    <property type="entry name" value="MERR-FAMILY TRANSCRIPTIONAL REGULATOR"/>
    <property type="match status" value="1"/>
</dbReference>
<dbReference type="PROSITE" id="PS50937">
    <property type="entry name" value="HTH_MERR_2"/>
    <property type="match status" value="1"/>
</dbReference>
<dbReference type="SUPFAM" id="SSF46955">
    <property type="entry name" value="Putative DNA-binding domain"/>
    <property type="match status" value="1"/>
</dbReference>
<dbReference type="PANTHER" id="PTHR30204">
    <property type="entry name" value="REDOX-CYCLING DRUG-SENSING TRANSCRIPTIONAL ACTIVATOR SOXR"/>
    <property type="match status" value="1"/>
</dbReference>
<keyword evidence="3" id="KW-0238">DNA-binding</keyword>
<reference evidence="6 7" key="1">
    <citation type="submission" date="2019-02" db="EMBL/GenBank/DDBJ databases">
        <title>Deep-cultivation of Planctomycetes and their phenomic and genomic characterization uncovers novel biology.</title>
        <authorList>
            <person name="Wiegand S."/>
            <person name="Jogler M."/>
            <person name="Boedeker C."/>
            <person name="Pinto D."/>
            <person name="Vollmers J."/>
            <person name="Rivas-Marin E."/>
            <person name="Kohn T."/>
            <person name="Peeters S.H."/>
            <person name="Heuer A."/>
            <person name="Rast P."/>
            <person name="Oberbeckmann S."/>
            <person name="Bunk B."/>
            <person name="Jeske O."/>
            <person name="Meyerdierks A."/>
            <person name="Storesund J.E."/>
            <person name="Kallscheuer N."/>
            <person name="Luecker S."/>
            <person name="Lage O.M."/>
            <person name="Pohl T."/>
            <person name="Merkel B.J."/>
            <person name="Hornburger P."/>
            <person name="Mueller R.-W."/>
            <person name="Bruemmer F."/>
            <person name="Labrenz M."/>
            <person name="Spormann A.M."/>
            <person name="Op den Camp H."/>
            <person name="Overmann J."/>
            <person name="Amann R."/>
            <person name="Jetten M.S.M."/>
            <person name="Mascher T."/>
            <person name="Medema M.H."/>
            <person name="Devos D.P."/>
            <person name="Kaster A.-K."/>
            <person name="Ovreas L."/>
            <person name="Rohde M."/>
            <person name="Galperin M.Y."/>
            <person name="Jogler C."/>
        </authorList>
    </citation>
    <scope>NUCLEOTIDE SEQUENCE [LARGE SCALE GENOMIC DNA]</scope>
    <source>
        <strain evidence="6 7">ETA_A8</strain>
    </source>
</reference>
<evidence type="ECO:0000256" key="3">
    <source>
        <dbReference type="ARBA" id="ARBA00023125"/>
    </source>
</evidence>
<dbReference type="RefSeq" id="WP_145087438.1">
    <property type="nucleotide sequence ID" value="NZ_CP036274.1"/>
</dbReference>
<organism evidence="6 7">
    <name type="scientific">Anatilimnocola aggregata</name>
    <dbReference type="NCBI Taxonomy" id="2528021"/>
    <lineage>
        <taxon>Bacteria</taxon>
        <taxon>Pseudomonadati</taxon>
        <taxon>Planctomycetota</taxon>
        <taxon>Planctomycetia</taxon>
        <taxon>Pirellulales</taxon>
        <taxon>Pirellulaceae</taxon>
        <taxon>Anatilimnocola</taxon>
    </lineage>
</organism>
<dbReference type="InterPro" id="IPR047057">
    <property type="entry name" value="MerR_fam"/>
</dbReference>
<dbReference type="GO" id="GO:0003677">
    <property type="term" value="F:DNA binding"/>
    <property type="evidence" value="ECO:0007669"/>
    <property type="project" value="UniProtKB-KW"/>
</dbReference>
<feature type="domain" description="HTH merR-type" evidence="5">
    <location>
        <begin position="3"/>
        <end position="72"/>
    </location>
</feature>
<dbReference type="EMBL" id="CP036274">
    <property type="protein sequence ID" value="QDU26665.1"/>
    <property type="molecule type" value="Genomic_DNA"/>
</dbReference>
<evidence type="ECO:0000313" key="7">
    <source>
        <dbReference type="Proteomes" id="UP000315017"/>
    </source>
</evidence>
<sequence>MLTLTIGQVAREAGIGVETVRFYEREGLLELPARRASGYRQFEPDAVARLRFIKQAQRLGFTLREIRELLSLKLNPGATRAQVRQRALDKVTDFDRRIADLKRMKKALAPLIEACDGRGKLDGCPILAAIEKPCH</sequence>
<evidence type="ECO:0000256" key="2">
    <source>
        <dbReference type="ARBA" id="ARBA00023015"/>
    </source>
</evidence>